<sequence>MSKVPLAVRKSIKLAEVNNEEHIERINSALGTKWTLELDYAALYEQFKDSRPDYAEQVGEVTNWYLDPFADKIISFSQKDELNKEALVEEVKGIKGFKVVPPGSFEGYNKLELEDGKLVIVIKEDTFAVNVDQLGEDLESLF</sequence>
<reference evidence="1 2" key="1">
    <citation type="journal article" date="2007" name="Nat. Biotechnol.">
        <title>Genome sequence of the lignocellulose-bioconverting and xylose-fermenting yeast Pichia stipitis.</title>
        <authorList>
            <person name="Jeffries T.W."/>
            <person name="Grigoriev I.V."/>
            <person name="Grimwood J."/>
            <person name="Laplaza J.M."/>
            <person name="Aerts A."/>
            <person name="Salamov A."/>
            <person name="Schmutz J."/>
            <person name="Lindquist E."/>
            <person name="Dehal P."/>
            <person name="Shapiro H."/>
            <person name="Jin Y.S."/>
            <person name="Passoth V."/>
            <person name="Richardson P.M."/>
        </authorList>
    </citation>
    <scope>NUCLEOTIDE SEQUENCE [LARGE SCALE GENOMIC DNA]</scope>
    <source>
        <strain evidence="2">ATCC 58785 / CBS 6054 / NBRC 10063 / NRRL Y-11545</strain>
    </source>
</reference>
<dbReference type="InParanoid" id="A3GGR5"/>
<protein>
    <submittedName>
        <fullName evidence="1">Uncharacterized protein</fullName>
    </submittedName>
</protein>
<dbReference type="EMBL" id="AAVQ01000001">
    <property type="protein sequence ID" value="EAZ63970.2"/>
    <property type="molecule type" value="Genomic_DNA"/>
</dbReference>
<dbReference type="AlphaFoldDB" id="A3GGR5"/>
<evidence type="ECO:0000313" key="1">
    <source>
        <dbReference type="EMBL" id="EAZ63970.2"/>
    </source>
</evidence>
<keyword evidence="2" id="KW-1185">Reference proteome</keyword>
<proteinExistence type="predicted"/>
<gene>
    <name evidence="1" type="ORF">PICST_28707</name>
</gene>
<evidence type="ECO:0000313" key="2">
    <source>
        <dbReference type="Proteomes" id="UP000002258"/>
    </source>
</evidence>
<dbReference type="STRING" id="322104.A3GGR5"/>
<dbReference type="KEGG" id="pic:PICST_28707"/>
<accession>A3GGR5</accession>
<dbReference type="HOGENOM" id="CLU_1816507_0_0_1"/>
<dbReference type="OrthoDB" id="2364174at2759"/>
<organism evidence="1 2">
    <name type="scientific">Scheffersomyces stipitis (strain ATCC 58785 / CBS 6054 / NBRC 10063 / NRRL Y-11545)</name>
    <name type="common">Yeast</name>
    <name type="synonym">Pichia stipitis</name>
    <dbReference type="NCBI Taxonomy" id="322104"/>
    <lineage>
        <taxon>Eukaryota</taxon>
        <taxon>Fungi</taxon>
        <taxon>Dikarya</taxon>
        <taxon>Ascomycota</taxon>
        <taxon>Saccharomycotina</taxon>
        <taxon>Pichiomycetes</taxon>
        <taxon>Debaryomycetaceae</taxon>
        <taxon>Scheffersomyces</taxon>
    </lineage>
</organism>
<name>A3GGR5_PICST</name>
<dbReference type="RefSeq" id="XP_001387993.2">
    <property type="nucleotide sequence ID" value="XM_001387956.1"/>
</dbReference>
<dbReference type="Proteomes" id="UP000002258">
    <property type="component" value="Chromosome 1"/>
</dbReference>
<dbReference type="GeneID" id="4851464"/>
<comment type="caution">
    <text evidence="1">The sequence shown here is derived from an EMBL/GenBank/DDBJ whole genome shotgun (WGS) entry which is preliminary data.</text>
</comment>